<dbReference type="GO" id="GO:0016787">
    <property type="term" value="F:hydrolase activity"/>
    <property type="evidence" value="ECO:0007669"/>
    <property type="project" value="UniProtKB-KW"/>
</dbReference>
<dbReference type="Proteomes" id="UP001082703">
    <property type="component" value="Unassembled WGS sequence"/>
</dbReference>
<dbReference type="InterPro" id="IPR006379">
    <property type="entry name" value="HAD-SF_hydro_IIB"/>
</dbReference>
<comment type="caution">
    <text evidence="1">The sequence shown here is derived from an EMBL/GenBank/DDBJ whole genome shotgun (WGS) entry which is preliminary data.</text>
</comment>
<dbReference type="PANTHER" id="PTHR10000:SF8">
    <property type="entry name" value="HAD SUPERFAMILY HYDROLASE-LIKE, TYPE 3"/>
    <property type="match status" value="1"/>
</dbReference>
<dbReference type="NCBIfam" id="TIGR00099">
    <property type="entry name" value="Cof-subfamily"/>
    <property type="match status" value="1"/>
</dbReference>
<sequence length="277" mass="30900">MNIKLIALDMDGTALTTEKTMLPETTRVLRAAAQRGIHIVPATGRVRKLIPQPILDVGSIRYAITANGATVLDLEKDAVLYENLLTEEQSNRLIDYLMGCNVLVEAYTGGDSYVDKKHLELIPTFKDYPQIFIDMFLKYQTPVDDLPNFLKKGKSRLEKINIPYMEPDVREMIWNKLSEKQEFALTSSFSNNIEINHASANKGDGLRHLCERLGIKPDEVIAFGDETNDLQMLKFAGCGVAMQNGCEEAKQAADFITLSNNEDGIPYALEKLAGIKA</sequence>
<dbReference type="CDD" id="cd07516">
    <property type="entry name" value="HAD_Pase"/>
    <property type="match status" value="1"/>
</dbReference>
<gene>
    <name evidence="1" type="ORF">OUY18_11880</name>
</gene>
<dbReference type="SUPFAM" id="SSF56784">
    <property type="entry name" value="HAD-like"/>
    <property type="match status" value="1"/>
</dbReference>
<name>A0ABT4BVN7_9FIRM</name>
<dbReference type="PANTHER" id="PTHR10000">
    <property type="entry name" value="PHOSPHOSERINE PHOSPHATASE"/>
    <property type="match status" value="1"/>
</dbReference>
<dbReference type="SFLD" id="SFLDS00003">
    <property type="entry name" value="Haloacid_Dehalogenase"/>
    <property type="match status" value="1"/>
</dbReference>
<dbReference type="InterPro" id="IPR000150">
    <property type="entry name" value="Cof"/>
</dbReference>
<dbReference type="Pfam" id="PF08282">
    <property type="entry name" value="Hydrolase_3"/>
    <property type="match status" value="1"/>
</dbReference>
<dbReference type="InterPro" id="IPR036412">
    <property type="entry name" value="HAD-like_sf"/>
</dbReference>
<evidence type="ECO:0000313" key="1">
    <source>
        <dbReference type="EMBL" id="MCY1714951.1"/>
    </source>
</evidence>
<dbReference type="Gene3D" id="3.30.1240.10">
    <property type="match status" value="1"/>
</dbReference>
<dbReference type="EMBL" id="JAPOHA010000013">
    <property type="protein sequence ID" value="MCY1714951.1"/>
    <property type="molecule type" value="Genomic_DNA"/>
</dbReference>
<proteinExistence type="predicted"/>
<dbReference type="NCBIfam" id="TIGR01484">
    <property type="entry name" value="HAD-SF-IIB"/>
    <property type="match status" value="1"/>
</dbReference>
<dbReference type="InterPro" id="IPR023214">
    <property type="entry name" value="HAD_sf"/>
</dbReference>
<keyword evidence="2" id="KW-1185">Reference proteome</keyword>
<organism evidence="1 2">
    <name type="scientific">Caproiciproducens galactitolivorans</name>
    <dbReference type="NCBI Taxonomy" id="642589"/>
    <lineage>
        <taxon>Bacteria</taxon>
        <taxon>Bacillati</taxon>
        <taxon>Bacillota</taxon>
        <taxon>Clostridia</taxon>
        <taxon>Eubacteriales</taxon>
        <taxon>Acutalibacteraceae</taxon>
        <taxon>Caproiciproducens</taxon>
    </lineage>
</organism>
<protein>
    <submittedName>
        <fullName evidence="1">Cof-type HAD-IIB family hydrolase</fullName>
    </submittedName>
</protein>
<accession>A0ABT4BVN7</accession>
<keyword evidence="1" id="KW-0378">Hydrolase</keyword>
<dbReference type="SFLD" id="SFLDG01140">
    <property type="entry name" value="C2.B:_Phosphomannomutase_and_P"/>
    <property type="match status" value="1"/>
</dbReference>
<dbReference type="Gene3D" id="3.40.50.1000">
    <property type="entry name" value="HAD superfamily/HAD-like"/>
    <property type="match status" value="1"/>
</dbReference>
<dbReference type="RefSeq" id="WP_268059011.1">
    <property type="nucleotide sequence ID" value="NZ_JAPOHA010000013.1"/>
</dbReference>
<reference evidence="1 2" key="1">
    <citation type="submission" date="2022-11" db="EMBL/GenBank/DDBJ databases">
        <authorList>
            <person name="Caiyu Z."/>
        </authorList>
    </citation>
    <scope>NUCLEOTIDE SEQUENCE [LARGE SCALE GENOMIC DNA]</scope>
    <source>
        <strain evidence="1 2">YR-4</strain>
    </source>
</reference>
<evidence type="ECO:0000313" key="2">
    <source>
        <dbReference type="Proteomes" id="UP001082703"/>
    </source>
</evidence>